<dbReference type="Gene3D" id="1.10.287.110">
    <property type="entry name" value="DnaJ domain"/>
    <property type="match status" value="1"/>
</dbReference>
<keyword evidence="2" id="KW-0472">Membrane</keyword>
<name>A0A1M8A4A1_MALS4</name>
<dbReference type="PANTHER" id="PTHR44360">
    <property type="entry name" value="DNAJ HOMOLOG SUBFAMILY B MEMBER 9"/>
    <property type="match status" value="1"/>
</dbReference>
<feature type="domain" description="J" evidence="3">
    <location>
        <begin position="82"/>
        <end position="145"/>
    </location>
</feature>
<dbReference type="PRINTS" id="PR00625">
    <property type="entry name" value="JDOMAIN"/>
</dbReference>
<feature type="transmembrane region" description="Helical" evidence="2">
    <location>
        <begin position="231"/>
        <end position="251"/>
    </location>
</feature>
<dbReference type="InterPro" id="IPR001623">
    <property type="entry name" value="DnaJ_domain"/>
</dbReference>
<keyword evidence="2" id="KW-1133">Transmembrane helix</keyword>
<keyword evidence="5" id="KW-1185">Reference proteome</keyword>
<evidence type="ECO:0000256" key="2">
    <source>
        <dbReference type="SAM" id="Phobius"/>
    </source>
</evidence>
<dbReference type="CDD" id="cd06257">
    <property type="entry name" value="DnaJ"/>
    <property type="match status" value="1"/>
</dbReference>
<dbReference type="STRING" id="1230383.A0A1M8A4A1"/>
<evidence type="ECO:0000313" key="5">
    <source>
        <dbReference type="Proteomes" id="UP000186303"/>
    </source>
</evidence>
<dbReference type="VEuPathDB" id="FungiDB:MSYG_1582"/>
<keyword evidence="1" id="KW-0143">Chaperone</keyword>
<dbReference type="SUPFAM" id="SSF46565">
    <property type="entry name" value="Chaperone J-domain"/>
    <property type="match status" value="1"/>
</dbReference>
<evidence type="ECO:0000256" key="1">
    <source>
        <dbReference type="ARBA" id="ARBA00023186"/>
    </source>
</evidence>
<evidence type="ECO:0000313" key="4">
    <source>
        <dbReference type="EMBL" id="SHO77241.1"/>
    </source>
</evidence>
<dbReference type="GO" id="GO:0051087">
    <property type="term" value="F:protein-folding chaperone binding"/>
    <property type="evidence" value="ECO:0007669"/>
    <property type="project" value="TreeGrafter"/>
</dbReference>
<dbReference type="GO" id="GO:0005783">
    <property type="term" value="C:endoplasmic reticulum"/>
    <property type="evidence" value="ECO:0007669"/>
    <property type="project" value="TreeGrafter"/>
</dbReference>
<keyword evidence="2" id="KW-0812">Transmembrane</keyword>
<gene>
    <name evidence="4" type="ORF">MSYG_1582</name>
</gene>
<accession>A0A1M8A4A1</accession>
<dbReference type="GO" id="GO:0051787">
    <property type="term" value="F:misfolded protein binding"/>
    <property type="evidence" value="ECO:0007669"/>
    <property type="project" value="TreeGrafter"/>
</dbReference>
<proteinExistence type="predicted"/>
<dbReference type="InterPro" id="IPR036869">
    <property type="entry name" value="J_dom_sf"/>
</dbReference>
<dbReference type="PANTHER" id="PTHR44360:SF1">
    <property type="entry name" value="DNAJ HOMOLOG SUBFAMILY B MEMBER 9"/>
    <property type="match status" value="1"/>
</dbReference>
<dbReference type="SMART" id="SM00271">
    <property type="entry name" value="DnaJ"/>
    <property type="match status" value="1"/>
</dbReference>
<dbReference type="InterPro" id="IPR051948">
    <property type="entry name" value="Hsp70_co-chaperone_J-domain"/>
</dbReference>
<dbReference type="OrthoDB" id="10250354at2759"/>
<sequence length="337" mass="38123">MTFAQVALSQIVLWGVWSTAESVGVRILLEILYSNVITLIRLKRPPPHSPAADSHRIVARMVIAIAYFLYAISRIVLATETSAYQKFGVIPCASEKEIKRHFRDLAKLYHPDKVGMAGEAKFMQLHDAYEMISEPTLRLAYDRFGPQAISSAHLSTVNEFIRNGVYEILYSQLHLLFAQALGWLLHARSYNYSFGMGTMWGLLLQGTLCWLQLRMATSKGACPYITRVTGLIPFQIVIIMIRAFFPCMLFLQQIHMCLERLLATGKWGHFRFASSEESILVESPAEMRKSEITRILRKEAETLPEANAQIDLMAISALQLHAQAYGNVLQNKENSNP</sequence>
<dbReference type="Pfam" id="PF00226">
    <property type="entry name" value="DnaJ"/>
    <property type="match status" value="1"/>
</dbReference>
<dbReference type="EMBL" id="LT671822">
    <property type="protein sequence ID" value="SHO77241.1"/>
    <property type="molecule type" value="Genomic_DNA"/>
</dbReference>
<feature type="transmembrane region" description="Helical" evidence="2">
    <location>
        <begin position="57"/>
        <end position="77"/>
    </location>
</feature>
<dbReference type="GO" id="GO:0036503">
    <property type="term" value="P:ERAD pathway"/>
    <property type="evidence" value="ECO:0007669"/>
    <property type="project" value="TreeGrafter"/>
</dbReference>
<dbReference type="Proteomes" id="UP000186303">
    <property type="component" value="Chromosome 2"/>
</dbReference>
<dbReference type="AlphaFoldDB" id="A0A1M8A4A1"/>
<evidence type="ECO:0000259" key="3">
    <source>
        <dbReference type="PROSITE" id="PS50076"/>
    </source>
</evidence>
<organism evidence="4 5">
    <name type="scientific">Malassezia sympodialis (strain ATCC 42132)</name>
    <name type="common">Atopic eczema-associated yeast</name>
    <dbReference type="NCBI Taxonomy" id="1230383"/>
    <lineage>
        <taxon>Eukaryota</taxon>
        <taxon>Fungi</taxon>
        <taxon>Dikarya</taxon>
        <taxon>Basidiomycota</taxon>
        <taxon>Ustilaginomycotina</taxon>
        <taxon>Malasseziomycetes</taxon>
        <taxon>Malasseziales</taxon>
        <taxon>Malasseziaceae</taxon>
        <taxon>Malassezia</taxon>
    </lineage>
</organism>
<reference evidence="5" key="1">
    <citation type="journal article" date="2017" name="Nucleic Acids Res.">
        <title>Proteogenomics produces comprehensive and highly accurate protein-coding gene annotation in a complete genome assembly of Malassezia sympodialis.</title>
        <authorList>
            <person name="Zhu Y."/>
            <person name="Engstroem P.G."/>
            <person name="Tellgren-Roth C."/>
            <person name="Baudo C.D."/>
            <person name="Kennell J.C."/>
            <person name="Sun S."/>
            <person name="Billmyre R.B."/>
            <person name="Schroeder M.S."/>
            <person name="Andersson A."/>
            <person name="Holm T."/>
            <person name="Sigurgeirsson B."/>
            <person name="Wu G."/>
            <person name="Sankaranarayanan S.R."/>
            <person name="Siddharthan R."/>
            <person name="Sanyal K."/>
            <person name="Lundeberg J."/>
            <person name="Nystedt B."/>
            <person name="Boekhout T."/>
            <person name="Dawson T.L. Jr."/>
            <person name="Heitman J."/>
            <person name="Scheynius A."/>
            <person name="Lehtioe J."/>
        </authorList>
    </citation>
    <scope>NUCLEOTIDE SEQUENCE [LARGE SCALE GENOMIC DNA]</scope>
    <source>
        <strain evidence="5">ATCC 42132</strain>
    </source>
</reference>
<protein>
    <submittedName>
        <fullName evidence="4">Similar to S.cerevisiae protein SCJ1 (One of several homologs of bacterial chaperone DnaJ)</fullName>
    </submittedName>
</protein>
<dbReference type="PROSITE" id="PS50076">
    <property type="entry name" value="DNAJ_2"/>
    <property type="match status" value="1"/>
</dbReference>